<feature type="repeat" description="ANK" evidence="3">
    <location>
        <begin position="59"/>
        <end position="91"/>
    </location>
</feature>
<sequence>MRFFIPFAVLFISVCAQADEPDMRVQLQDYYFDAARRGDVAMLETFIESGYALDTQDSKGYSALILAAYHGQADAVERLLAAGANACVQDKRGNTALMGAIFKGELKIARRLLVTECNPDQRNQAGQTAAMYAGLFKRVELLNELTRHGADLNAEDPLGNSAARLAKGEIRMPVAR</sequence>
<dbReference type="SMART" id="SM00248">
    <property type="entry name" value="ANK"/>
    <property type="match status" value="3"/>
</dbReference>
<dbReference type="Gene3D" id="1.25.40.20">
    <property type="entry name" value="Ankyrin repeat-containing domain"/>
    <property type="match status" value="1"/>
</dbReference>
<proteinExistence type="predicted"/>
<dbReference type="PANTHER" id="PTHR24201:SF2">
    <property type="entry name" value="ANKYRIN REPEAT DOMAIN-CONTAINING PROTEIN 42"/>
    <property type="match status" value="1"/>
</dbReference>
<evidence type="ECO:0000313" key="6">
    <source>
        <dbReference type="Proteomes" id="UP000219564"/>
    </source>
</evidence>
<evidence type="ECO:0000256" key="1">
    <source>
        <dbReference type="ARBA" id="ARBA00022737"/>
    </source>
</evidence>
<dbReference type="EMBL" id="OBKZ01000046">
    <property type="protein sequence ID" value="SOB54442.1"/>
    <property type="molecule type" value="Genomic_DNA"/>
</dbReference>
<feature type="chain" id="PRO_5043926060" evidence="4">
    <location>
        <begin position="19"/>
        <end position="176"/>
    </location>
</feature>
<reference evidence="5 6" key="1">
    <citation type="submission" date="2017-08" db="EMBL/GenBank/DDBJ databases">
        <authorList>
            <person name="Chaillou S."/>
        </authorList>
    </citation>
    <scope>NUCLEOTIDE SEQUENCE [LARGE SCALE GENOMIC DNA]</scope>
    <source>
        <strain evidence="5 6">MFPA15A1205</strain>
    </source>
</reference>
<dbReference type="SUPFAM" id="SSF48403">
    <property type="entry name" value="Ankyrin repeat"/>
    <property type="match status" value="1"/>
</dbReference>
<feature type="repeat" description="ANK" evidence="3">
    <location>
        <begin position="125"/>
        <end position="157"/>
    </location>
</feature>
<comment type="caution">
    <text evidence="5">The sequence shown here is derived from an EMBL/GenBank/DDBJ whole genome shotgun (WGS) entry which is preliminary data.</text>
</comment>
<keyword evidence="1" id="KW-0677">Repeat</keyword>
<evidence type="ECO:0000256" key="3">
    <source>
        <dbReference type="PROSITE-ProRule" id="PRU00023"/>
    </source>
</evidence>
<protein>
    <submittedName>
        <fullName evidence="5">Ankyrin domain protein</fullName>
    </submittedName>
</protein>
<dbReference type="AlphaFoldDB" id="A0AAX2HCT8"/>
<evidence type="ECO:0000313" key="5">
    <source>
        <dbReference type="EMBL" id="SOB54442.1"/>
    </source>
</evidence>
<dbReference type="PANTHER" id="PTHR24201">
    <property type="entry name" value="ANK_REP_REGION DOMAIN-CONTAINING PROTEIN"/>
    <property type="match status" value="1"/>
</dbReference>
<accession>A0AAX2HCT8</accession>
<dbReference type="PROSITE" id="PS50088">
    <property type="entry name" value="ANK_REPEAT"/>
    <property type="match status" value="2"/>
</dbReference>
<dbReference type="RefSeq" id="WP_097192671.1">
    <property type="nucleotide sequence ID" value="NZ_OBKZ01000046.1"/>
</dbReference>
<dbReference type="InterPro" id="IPR050776">
    <property type="entry name" value="Ank_Repeat/CDKN_Inhibitor"/>
</dbReference>
<feature type="signal peptide" evidence="4">
    <location>
        <begin position="1"/>
        <end position="18"/>
    </location>
</feature>
<dbReference type="InterPro" id="IPR036770">
    <property type="entry name" value="Ankyrin_rpt-contain_sf"/>
</dbReference>
<dbReference type="InterPro" id="IPR002110">
    <property type="entry name" value="Ankyrin_rpt"/>
</dbReference>
<keyword evidence="4" id="KW-0732">Signal</keyword>
<gene>
    <name evidence="5" type="ORF">PLUA15_500110</name>
</gene>
<name>A0AAX2HCT8_9PSED</name>
<keyword evidence="2 3" id="KW-0040">ANK repeat</keyword>
<dbReference type="Proteomes" id="UP000219564">
    <property type="component" value="Unassembled WGS sequence"/>
</dbReference>
<organism evidence="5 6">
    <name type="scientific">Pseudomonas lundensis</name>
    <dbReference type="NCBI Taxonomy" id="86185"/>
    <lineage>
        <taxon>Bacteria</taxon>
        <taxon>Pseudomonadati</taxon>
        <taxon>Pseudomonadota</taxon>
        <taxon>Gammaproteobacteria</taxon>
        <taxon>Pseudomonadales</taxon>
        <taxon>Pseudomonadaceae</taxon>
        <taxon>Pseudomonas</taxon>
    </lineage>
</organism>
<evidence type="ECO:0000256" key="4">
    <source>
        <dbReference type="SAM" id="SignalP"/>
    </source>
</evidence>
<dbReference type="Pfam" id="PF12796">
    <property type="entry name" value="Ank_2"/>
    <property type="match status" value="1"/>
</dbReference>
<evidence type="ECO:0000256" key="2">
    <source>
        <dbReference type="ARBA" id="ARBA00023043"/>
    </source>
</evidence>
<dbReference type="PROSITE" id="PS50297">
    <property type="entry name" value="ANK_REP_REGION"/>
    <property type="match status" value="1"/>
</dbReference>